<accession>A0ABT9TXK7</accession>
<gene>
    <name evidence="1" type="ORF">J2T15_001531</name>
</gene>
<protein>
    <submittedName>
        <fullName evidence="1">Gas vesicle protein</fullName>
    </submittedName>
</protein>
<dbReference type="PANTHER" id="PTHR35792:SF1">
    <property type="entry name" value="SLL0268 PROTEIN"/>
    <property type="match status" value="1"/>
</dbReference>
<dbReference type="EMBL" id="JAUSSU010000003">
    <property type="protein sequence ID" value="MDQ0112096.1"/>
    <property type="molecule type" value="Genomic_DNA"/>
</dbReference>
<dbReference type="Pfam" id="PF12732">
    <property type="entry name" value="YtxH"/>
    <property type="match status" value="1"/>
</dbReference>
<evidence type="ECO:0000313" key="2">
    <source>
        <dbReference type="Proteomes" id="UP001229346"/>
    </source>
</evidence>
<proteinExistence type="predicted"/>
<organism evidence="1 2">
    <name type="scientific">Paenibacillus harenae</name>
    <dbReference type="NCBI Taxonomy" id="306543"/>
    <lineage>
        <taxon>Bacteria</taxon>
        <taxon>Bacillati</taxon>
        <taxon>Bacillota</taxon>
        <taxon>Bacilli</taxon>
        <taxon>Bacillales</taxon>
        <taxon>Paenibacillaceae</taxon>
        <taxon>Paenibacillus</taxon>
    </lineage>
</organism>
<sequence length="107" mass="10563">MAKMNASSGVLIGSLVGGAIGVVSALLYAPKSGAQTREALAGKLQAVKEKSKNLAAVAGSHTKSIGKSVADEASDLAGHAKQSGANIVGSIHSAKEEVGHAMNANGR</sequence>
<dbReference type="RefSeq" id="WP_307202653.1">
    <property type="nucleotide sequence ID" value="NZ_JAUSST010000003.1"/>
</dbReference>
<keyword evidence="2" id="KW-1185">Reference proteome</keyword>
<evidence type="ECO:0000313" key="1">
    <source>
        <dbReference type="EMBL" id="MDQ0112096.1"/>
    </source>
</evidence>
<dbReference type="InterPro" id="IPR052928">
    <property type="entry name" value="Desiccation-related_membrane"/>
</dbReference>
<reference evidence="1 2" key="1">
    <citation type="submission" date="2023-07" db="EMBL/GenBank/DDBJ databases">
        <title>Sorghum-associated microbial communities from plants grown in Nebraska, USA.</title>
        <authorList>
            <person name="Schachtman D."/>
        </authorList>
    </citation>
    <scope>NUCLEOTIDE SEQUENCE [LARGE SCALE GENOMIC DNA]</scope>
    <source>
        <strain evidence="1 2">CC482</strain>
    </source>
</reference>
<name>A0ABT9TXK7_PAEHA</name>
<comment type="caution">
    <text evidence="1">The sequence shown here is derived from an EMBL/GenBank/DDBJ whole genome shotgun (WGS) entry which is preliminary data.</text>
</comment>
<dbReference type="InterPro" id="IPR024623">
    <property type="entry name" value="YtxH"/>
</dbReference>
<dbReference type="PANTHER" id="PTHR35792">
    <property type="entry name" value="GENERAL STRESS PROTEIN"/>
    <property type="match status" value="1"/>
</dbReference>
<dbReference type="Proteomes" id="UP001229346">
    <property type="component" value="Unassembled WGS sequence"/>
</dbReference>